<feature type="compositionally biased region" description="Basic and acidic residues" evidence="4">
    <location>
        <begin position="1"/>
        <end position="11"/>
    </location>
</feature>
<dbReference type="Pfam" id="PF04082">
    <property type="entry name" value="Fungal_trans"/>
    <property type="match status" value="1"/>
</dbReference>
<dbReference type="InterPro" id="IPR007219">
    <property type="entry name" value="XnlR_reg_dom"/>
</dbReference>
<dbReference type="PROSITE" id="PS50048">
    <property type="entry name" value="ZN2_CY6_FUNGAL_2"/>
    <property type="match status" value="1"/>
</dbReference>
<evidence type="ECO:0000313" key="6">
    <source>
        <dbReference type="EMBL" id="CEJ89529.1"/>
    </source>
</evidence>
<gene>
    <name evidence="6" type="ORF">VHEMI05370</name>
</gene>
<dbReference type="HOGENOM" id="CLU_004083_7_2_1"/>
<dbReference type="CDD" id="cd00067">
    <property type="entry name" value="GAL4"/>
    <property type="match status" value="1"/>
</dbReference>
<dbReference type="InterPro" id="IPR001138">
    <property type="entry name" value="Zn2Cys6_DnaBD"/>
</dbReference>
<dbReference type="CDD" id="cd12148">
    <property type="entry name" value="fungal_TF_MHR"/>
    <property type="match status" value="1"/>
</dbReference>
<dbReference type="GO" id="GO:0005634">
    <property type="term" value="C:nucleus"/>
    <property type="evidence" value="ECO:0007669"/>
    <property type="project" value="UniProtKB-SubCell"/>
</dbReference>
<keyword evidence="7" id="KW-1185">Reference proteome</keyword>
<dbReference type="SMART" id="SM00066">
    <property type="entry name" value="GAL4"/>
    <property type="match status" value="1"/>
</dbReference>
<feature type="domain" description="Zn(2)-C6 fungal-type" evidence="5">
    <location>
        <begin position="28"/>
        <end position="57"/>
    </location>
</feature>
<dbReference type="OrthoDB" id="435881at2759"/>
<dbReference type="GO" id="GO:0003677">
    <property type="term" value="F:DNA binding"/>
    <property type="evidence" value="ECO:0007669"/>
    <property type="project" value="InterPro"/>
</dbReference>
<dbReference type="Gene3D" id="4.10.240.10">
    <property type="entry name" value="Zn(2)-C6 fungal-type DNA-binding domain"/>
    <property type="match status" value="1"/>
</dbReference>
<feature type="region of interest" description="Disordered" evidence="4">
    <location>
        <begin position="1"/>
        <end position="22"/>
    </location>
</feature>
<dbReference type="PANTHER" id="PTHR31001:SF50">
    <property type="entry name" value="ZN(II)2CYS6 TRANSCRIPTION FACTOR (EUROFUNG)"/>
    <property type="match status" value="1"/>
</dbReference>
<accession>A0A0A1T3X7</accession>
<dbReference type="STRING" id="1531966.A0A0A1T3X7"/>
<sequence>MDFETPPHDSESPIDQSRPVQPIASSRSCLTCHRRKVRCDRRNPCNHCSRNNIPCIFPSANRPRRSLLGSSLNGNDEDDAADEITSRLQKLESIVEDLRGKVPKKPNASRSAAFQQPYGRLLLDPDGKAKYLHSAFWMHINVQLEQHVDTDWLSNDPKANNHKSSNRIMIPSAASALDSSQTFIHGPLDGLNLQSLHPLPSQIPYLWHVWKTNIDPMTKCFHVPTMQKIIETIATDMSHLPPAIETLLFAIYYGAITSLDDADVLKDMGVEKQPLLKRFRFAIEQSLAKAQFLIVPEILTFQALVLFLLFLRKNGDFRHSAMLIPLAVRIAQSLGLHRDGTHLQNLSPFRTEIHRRLFWGVVVLDRRASEDIAMDPMFVSGAYDTHPPLNINDSDLLPQAAHLPTERKGFTESSFVLIRIKTLLTSEAVQKMILTAADGIRTQAEIDQLQARCNEEWQNCAAYIREHYIGADATPDIRFRCEAMMGLIMAKLRLMTQCLIPSMSEDGVTVTIRRPPSLLRVACISEMFEFNHLGTHHPSLKQFRWVFISYTRWHGSSMMLTEMLRHPWSSILERGWEAMHNVFQDSGPGELEQLAERTVMVVPFQKLYHLVTQYRKSELARLRADPEAALQLHAATVHPKGLGLFEMSFDEYIVKADKSWRQLVGLSTETSQSSPVDVEGTQSGYNKLYDVIMSSGRQDCAEDEIANGHEEPVEYDFEALSQQEMQDFYNFATV</sequence>
<dbReference type="Pfam" id="PF00172">
    <property type="entry name" value="Zn_clus"/>
    <property type="match status" value="1"/>
</dbReference>
<proteinExistence type="predicted"/>
<evidence type="ECO:0000256" key="2">
    <source>
        <dbReference type="ARBA" id="ARBA00022723"/>
    </source>
</evidence>
<feature type="compositionally biased region" description="Polar residues" evidence="4">
    <location>
        <begin position="13"/>
        <end position="22"/>
    </location>
</feature>
<dbReference type="PROSITE" id="PS00463">
    <property type="entry name" value="ZN2_CY6_FUNGAL_1"/>
    <property type="match status" value="1"/>
</dbReference>
<dbReference type="EMBL" id="CDHN01000002">
    <property type="protein sequence ID" value="CEJ89529.1"/>
    <property type="molecule type" value="Genomic_DNA"/>
</dbReference>
<evidence type="ECO:0000259" key="5">
    <source>
        <dbReference type="PROSITE" id="PS50048"/>
    </source>
</evidence>
<dbReference type="GO" id="GO:0006351">
    <property type="term" value="P:DNA-templated transcription"/>
    <property type="evidence" value="ECO:0007669"/>
    <property type="project" value="InterPro"/>
</dbReference>
<keyword evidence="2" id="KW-0479">Metal-binding</keyword>
<keyword evidence="3" id="KW-0539">Nucleus</keyword>
<organism evidence="6 7">
    <name type="scientific">[Torrubiella] hemipterigena</name>
    <dbReference type="NCBI Taxonomy" id="1531966"/>
    <lineage>
        <taxon>Eukaryota</taxon>
        <taxon>Fungi</taxon>
        <taxon>Dikarya</taxon>
        <taxon>Ascomycota</taxon>
        <taxon>Pezizomycotina</taxon>
        <taxon>Sordariomycetes</taxon>
        <taxon>Hypocreomycetidae</taxon>
        <taxon>Hypocreales</taxon>
        <taxon>Clavicipitaceae</taxon>
        <taxon>Clavicipitaceae incertae sedis</taxon>
        <taxon>'Torrubiella' clade</taxon>
    </lineage>
</organism>
<evidence type="ECO:0000313" key="7">
    <source>
        <dbReference type="Proteomes" id="UP000039046"/>
    </source>
</evidence>
<dbReference type="SUPFAM" id="SSF57701">
    <property type="entry name" value="Zn2/Cys6 DNA-binding domain"/>
    <property type="match status" value="1"/>
</dbReference>
<dbReference type="Proteomes" id="UP000039046">
    <property type="component" value="Unassembled WGS sequence"/>
</dbReference>
<dbReference type="SMART" id="SM00906">
    <property type="entry name" value="Fungal_trans"/>
    <property type="match status" value="1"/>
</dbReference>
<evidence type="ECO:0000256" key="3">
    <source>
        <dbReference type="ARBA" id="ARBA00023242"/>
    </source>
</evidence>
<dbReference type="AlphaFoldDB" id="A0A0A1T3X7"/>
<reference evidence="6 7" key="1">
    <citation type="journal article" date="2015" name="Genome Announc.">
        <title>Draft Genome Sequence and Gene Annotation of the Entomopathogenic Fungus Verticillium hemipterigenum.</title>
        <authorList>
            <person name="Horn F."/>
            <person name="Habel A."/>
            <person name="Scharf D.H."/>
            <person name="Dworschak J."/>
            <person name="Brakhage A.A."/>
            <person name="Guthke R."/>
            <person name="Hertweck C."/>
            <person name="Linde J."/>
        </authorList>
    </citation>
    <scope>NUCLEOTIDE SEQUENCE [LARGE SCALE GENOMIC DNA]</scope>
</reference>
<protein>
    <recommendedName>
        <fullName evidence="5">Zn(2)-C6 fungal-type domain-containing protein</fullName>
    </recommendedName>
</protein>
<dbReference type="GO" id="GO:0008270">
    <property type="term" value="F:zinc ion binding"/>
    <property type="evidence" value="ECO:0007669"/>
    <property type="project" value="InterPro"/>
</dbReference>
<dbReference type="PANTHER" id="PTHR31001">
    <property type="entry name" value="UNCHARACTERIZED TRANSCRIPTIONAL REGULATORY PROTEIN"/>
    <property type="match status" value="1"/>
</dbReference>
<dbReference type="InterPro" id="IPR050613">
    <property type="entry name" value="Sec_Metabolite_Reg"/>
</dbReference>
<comment type="subcellular location">
    <subcellularLocation>
        <location evidence="1">Nucleus</location>
    </subcellularLocation>
</comment>
<evidence type="ECO:0000256" key="4">
    <source>
        <dbReference type="SAM" id="MobiDB-lite"/>
    </source>
</evidence>
<evidence type="ECO:0000256" key="1">
    <source>
        <dbReference type="ARBA" id="ARBA00004123"/>
    </source>
</evidence>
<dbReference type="GO" id="GO:0000981">
    <property type="term" value="F:DNA-binding transcription factor activity, RNA polymerase II-specific"/>
    <property type="evidence" value="ECO:0007669"/>
    <property type="project" value="InterPro"/>
</dbReference>
<dbReference type="InterPro" id="IPR036864">
    <property type="entry name" value="Zn2-C6_fun-type_DNA-bd_sf"/>
</dbReference>
<name>A0A0A1T3X7_9HYPO</name>